<sequence>KALHDLVLDFVDLDVRAGHTGSYTHSTVKAVNSWRKHHGEPAVSGVNIRGRDATPTLADEVAPSPEQVRAVLARAPLRNRVVCALMAYSGVRPEVIGNYLGDDGLTLGDLPELDLTGPEPRFQKTPAAVVVRESISKAGHTYLTFAPPATCRAIEDYLRVRAAGGEKLTRATDLISPGRGANHFLRA</sequence>
<comment type="caution">
    <text evidence="1">The sequence shown here is derived from an EMBL/GenBank/DDBJ whole genome shotgun (WGS) entry which is preliminary data.</text>
</comment>
<dbReference type="EMBL" id="AUZY01012546">
    <property type="protein sequence ID" value="EQD29542.1"/>
    <property type="molecule type" value="Genomic_DNA"/>
</dbReference>
<accession>T0YCR0</accession>
<feature type="non-terminal residue" evidence="1">
    <location>
        <position position="187"/>
    </location>
</feature>
<name>T0YCR0_9ZZZZ</name>
<protein>
    <submittedName>
        <fullName evidence="1">Integrase/recombinase</fullName>
    </submittedName>
</protein>
<feature type="non-terminal residue" evidence="1">
    <location>
        <position position="1"/>
    </location>
</feature>
<gene>
    <name evidence="1" type="ORF">B1B_18719</name>
</gene>
<evidence type="ECO:0000313" key="1">
    <source>
        <dbReference type="EMBL" id="EQD29542.1"/>
    </source>
</evidence>
<proteinExistence type="predicted"/>
<reference evidence="1" key="1">
    <citation type="submission" date="2013-08" db="EMBL/GenBank/DDBJ databases">
        <authorList>
            <person name="Mendez C."/>
            <person name="Richter M."/>
            <person name="Ferrer M."/>
            <person name="Sanchez J."/>
        </authorList>
    </citation>
    <scope>NUCLEOTIDE SEQUENCE</scope>
</reference>
<reference evidence="1" key="2">
    <citation type="journal article" date="2014" name="ISME J.">
        <title>Microbial stratification in low pH oxic and suboxic macroscopic growths along an acid mine drainage.</title>
        <authorList>
            <person name="Mendez-Garcia C."/>
            <person name="Mesa V."/>
            <person name="Sprenger R.R."/>
            <person name="Richter M."/>
            <person name="Diez M.S."/>
            <person name="Solano J."/>
            <person name="Bargiela R."/>
            <person name="Golyshina O.V."/>
            <person name="Manteca A."/>
            <person name="Ramos J.L."/>
            <person name="Gallego J.R."/>
            <person name="Llorente I."/>
            <person name="Martins Dos Santos V.A."/>
            <person name="Jensen O.N."/>
            <person name="Pelaez A.I."/>
            <person name="Sanchez J."/>
            <person name="Ferrer M."/>
        </authorList>
    </citation>
    <scope>NUCLEOTIDE SEQUENCE</scope>
</reference>
<organism evidence="1">
    <name type="scientific">mine drainage metagenome</name>
    <dbReference type="NCBI Taxonomy" id="410659"/>
    <lineage>
        <taxon>unclassified sequences</taxon>
        <taxon>metagenomes</taxon>
        <taxon>ecological metagenomes</taxon>
    </lineage>
</organism>
<dbReference type="AlphaFoldDB" id="T0YCR0"/>